<dbReference type="Proteomes" id="UP000475325">
    <property type="component" value="Unassembled WGS sequence"/>
</dbReference>
<feature type="chain" id="PRO_5036200734" description="Apple domain-containing protein" evidence="1">
    <location>
        <begin position="23"/>
        <end position="274"/>
    </location>
</feature>
<feature type="signal peptide" evidence="1">
    <location>
        <begin position="1"/>
        <end position="22"/>
    </location>
</feature>
<proteinExistence type="predicted"/>
<keyword evidence="1" id="KW-0732">Signal</keyword>
<dbReference type="AlphaFoldDB" id="A0A7C8P007"/>
<name>A0A7C8P007_ORBOL</name>
<evidence type="ECO:0000313" key="4">
    <source>
        <dbReference type="Proteomes" id="UP000475325"/>
    </source>
</evidence>
<reference evidence="4 5" key="1">
    <citation type="submission" date="2019-06" db="EMBL/GenBank/DDBJ databases">
        <authorList>
            <person name="Palmer J.M."/>
        </authorList>
    </citation>
    <scope>NUCLEOTIDE SEQUENCE [LARGE SCALE GENOMIC DNA]</scope>
    <source>
        <strain evidence="2 4">TWF102</strain>
        <strain evidence="3 5">TWF703</strain>
    </source>
</reference>
<dbReference type="EMBL" id="WIQZ01000159">
    <property type="protein sequence ID" value="KAF3120111.1"/>
    <property type="molecule type" value="Genomic_DNA"/>
</dbReference>
<protein>
    <recommendedName>
        <fullName evidence="6">Apple domain-containing protein</fullName>
    </recommendedName>
</protein>
<dbReference type="Proteomes" id="UP000480548">
    <property type="component" value="Unassembled WGS sequence"/>
</dbReference>
<evidence type="ECO:0000313" key="2">
    <source>
        <dbReference type="EMBL" id="KAF3079193.1"/>
    </source>
</evidence>
<evidence type="ECO:0008006" key="6">
    <source>
        <dbReference type="Google" id="ProtNLM"/>
    </source>
</evidence>
<evidence type="ECO:0000256" key="1">
    <source>
        <dbReference type="SAM" id="SignalP"/>
    </source>
</evidence>
<dbReference type="EMBL" id="WIQW01000158">
    <property type="protein sequence ID" value="KAF3079193.1"/>
    <property type="molecule type" value="Genomic_DNA"/>
</dbReference>
<gene>
    <name evidence="2" type="ORF">TWF102_002970</name>
    <name evidence="3" type="ORF">TWF703_002756</name>
</gene>
<comment type="caution">
    <text evidence="3">The sequence shown here is derived from an EMBL/GenBank/DDBJ whole genome shotgun (WGS) entry which is preliminary data.</text>
</comment>
<organism evidence="3 5">
    <name type="scientific">Orbilia oligospora</name>
    <name type="common">Nematode-trapping fungus</name>
    <name type="synonym">Arthrobotrys oligospora</name>
    <dbReference type="NCBI Taxonomy" id="2813651"/>
    <lineage>
        <taxon>Eukaryota</taxon>
        <taxon>Fungi</taxon>
        <taxon>Dikarya</taxon>
        <taxon>Ascomycota</taxon>
        <taxon>Pezizomycotina</taxon>
        <taxon>Orbiliomycetes</taxon>
        <taxon>Orbiliales</taxon>
        <taxon>Orbiliaceae</taxon>
        <taxon>Orbilia</taxon>
    </lineage>
</organism>
<accession>A0A7C8P007</accession>
<evidence type="ECO:0000313" key="5">
    <source>
        <dbReference type="Proteomes" id="UP000480548"/>
    </source>
</evidence>
<evidence type="ECO:0000313" key="3">
    <source>
        <dbReference type="EMBL" id="KAF3120111.1"/>
    </source>
</evidence>
<sequence>MHFSLKFIFLLCLSLLSSYVTAVGPLQERSGCNGDNLLRNLRNRKYSSSASTFCSEWLQSAATTLAATATLSITVTSTPGAGTITQARTTTITGVDTIITTVFPTAVNTFVKRVEIPYPPWLTSTYPPARVSSACSCFIVPPTGGLLTVTATAATRTTTRTEVLLSITATQTSLVTQTASATTTSVIEGGPVPCGVIGCTDSDGFYDQLQGSNLVGCRTFCQNTPSCQSFQFGSLGSDTVCNIFDTNVADAYANGFSSDINCQQFRFYDLRCLI</sequence>